<evidence type="ECO:0000313" key="1">
    <source>
        <dbReference type="EMBL" id="VUZ46372.1"/>
    </source>
</evidence>
<accession>A0A564YGE8</accession>
<dbReference type="EMBL" id="CABIJS010000221">
    <property type="protein sequence ID" value="VUZ46372.1"/>
    <property type="molecule type" value="Genomic_DNA"/>
</dbReference>
<reference evidence="1 2" key="1">
    <citation type="submission" date="2019-07" db="EMBL/GenBank/DDBJ databases">
        <authorList>
            <person name="Jastrzebski P J."/>
            <person name="Paukszto L."/>
            <person name="Jastrzebski P J."/>
        </authorList>
    </citation>
    <scope>NUCLEOTIDE SEQUENCE [LARGE SCALE GENOMIC DNA]</scope>
    <source>
        <strain evidence="1 2">WMS-il1</strain>
    </source>
</reference>
<protein>
    <submittedName>
        <fullName evidence="1">Uncharacterized protein</fullName>
    </submittedName>
</protein>
<dbReference type="Proteomes" id="UP000321570">
    <property type="component" value="Unassembled WGS sequence"/>
</dbReference>
<sequence length="74" mass="8104">VEVTTPPRLIKGISHVLEHSGKCGRTTDSVASKCVCMQRAFQLISGQYCNRLAIVCNKLSPLDTFNVLTNLDIV</sequence>
<proteinExistence type="predicted"/>
<dbReference type="AlphaFoldDB" id="A0A564YGE8"/>
<feature type="non-terminal residue" evidence="1">
    <location>
        <position position="1"/>
    </location>
</feature>
<gene>
    <name evidence="1" type="ORF">WMSIL1_LOCUS6250</name>
</gene>
<name>A0A564YGE8_HYMDI</name>
<organism evidence="1 2">
    <name type="scientific">Hymenolepis diminuta</name>
    <name type="common">Rat tapeworm</name>
    <dbReference type="NCBI Taxonomy" id="6216"/>
    <lineage>
        <taxon>Eukaryota</taxon>
        <taxon>Metazoa</taxon>
        <taxon>Spiralia</taxon>
        <taxon>Lophotrochozoa</taxon>
        <taxon>Platyhelminthes</taxon>
        <taxon>Cestoda</taxon>
        <taxon>Eucestoda</taxon>
        <taxon>Cyclophyllidea</taxon>
        <taxon>Hymenolepididae</taxon>
        <taxon>Hymenolepis</taxon>
    </lineage>
</organism>
<keyword evidence="2" id="KW-1185">Reference proteome</keyword>
<evidence type="ECO:0000313" key="2">
    <source>
        <dbReference type="Proteomes" id="UP000321570"/>
    </source>
</evidence>